<accession>A0A381JRR9</accession>
<dbReference type="InterPro" id="IPR018392">
    <property type="entry name" value="LysM"/>
</dbReference>
<dbReference type="AlphaFoldDB" id="A0A381JRR9"/>
<gene>
    <name evidence="3" type="ORF">NCTC13560_03992</name>
    <name evidence="2" type="ORF">SAMN05421682_11834</name>
</gene>
<dbReference type="RefSeq" id="WP_076562781.1">
    <property type="nucleotide sequence ID" value="NZ_CP033929.1"/>
</dbReference>
<keyword evidence="4" id="KW-1185">Reference proteome</keyword>
<dbReference type="InterPro" id="IPR036779">
    <property type="entry name" value="LysM_dom_sf"/>
</dbReference>
<dbReference type="EMBL" id="FTMF01000018">
    <property type="protein sequence ID" value="SIR32999.1"/>
    <property type="molecule type" value="Genomic_DNA"/>
</dbReference>
<dbReference type="PROSITE" id="PS51782">
    <property type="entry name" value="LYSM"/>
    <property type="match status" value="1"/>
</dbReference>
<evidence type="ECO:0000313" key="5">
    <source>
        <dbReference type="Proteomes" id="UP000255231"/>
    </source>
</evidence>
<dbReference type="Gene3D" id="3.10.350.10">
    <property type="entry name" value="LysM domain"/>
    <property type="match status" value="1"/>
</dbReference>
<dbReference type="Proteomes" id="UP000185725">
    <property type="component" value="Unassembled WGS sequence"/>
</dbReference>
<dbReference type="EMBL" id="UFVS01000003">
    <property type="protein sequence ID" value="SUY54027.1"/>
    <property type="molecule type" value="Genomic_DNA"/>
</dbReference>
<organism evidence="3 5">
    <name type="scientific">Chryseobacterium indoltheticum</name>
    <dbReference type="NCBI Taxonomy" id="254"/>
    <lineage>
        <taxon>Bacteria</taxon>
        <taxon>Pseudomonadati</taxon>
        <taxon>Bacteroidota</taxon>
        <taxon>Flavobacteriia</taxon>
        <taxon>Flavobacteriales</taxon>
        <taxon>Weeksellaceae</taxon>
        <taxon>Chryseobacterium group</taxon>
        <taxon>Chryseobacterium</taxon>
    </lineage>
</organism>
<sequence length="332" mass="38913">MELLEYQIQEGDTLELIAEKFKISINELINYHNSNSSLTKLISGDYLPIHLSTIIINPEVNNKREIDYLFINDYKIIAESEYYTFKKLIYTSKTESIVEIKSIVSNTYEINQKSKVITCSSPHYDSYLILLSLLDKPFENLIVSTDHSGKIVKIVNQTEIEEKWEIVKIELNEMTDDKEMLKQIIETSKSIYSDSLKHIVANIQYNQIFPQLFENKLNTNSIKNSHSLELYSSLFSGNKIWLKINTKKIDNGEDYFEIKNKSFLENKNKDILKDLYDKTYRELLGNNFEYDFSLRSKYKLDKTGHIEKCLSEFTENINDTIVSKCNYEITKI</sequence>
<protein>
    <submittedName>
        <fullName evidence="2">LysM domain-containing protein</fullName>
    </submittedName>
</protein>
<reference evidence="3 5" key="2">
    <citation type="submission" date="2018-06" db="EMBL/GenBank/DDBJ databases">
        <authorList>
            <consortium name="Pathogen Informatics"/>
            <person name="Doyle S."/>
        </authorList>
    </citation>
    <scope>NUCLEOTIDE SEQUENCE [LARGE SCALE GENOMIC DNA]</scope>
    <source>
        <strain evidence="3 5">NCTC13560</strain>
    </source>
</reference>
<dbReference type="KEGG" id="cil:EG358_16700"/>
<dbReference type="Proteomes" id="UP000255231">
    <property type="component" value="Unassembled WGS sequence"/>
</dbReference>
<name>A0A381JRR9_9FLAO</name>
<dbReference type="Pfam" id="PF01476">
    <property type="entry name" value="LysM"/>
    <property type="match status" value="1"/>
</dbReference>
<reference evidence="2 4" key="1">
    <citation type="submission" date="2017-01" db="EMBL/GenBank/DDBJ databases">
        <authorList>
            <person name="Varghese N."/>
            <person name="Submissions S."/>
        </authorList>
    </citation>
    <scope>NUCLEOTIDE SEQUENCE [LARGE SCALE GENOMIC DNA]</scope>
    <source>
        <strain evidence="2 4">ATCC 27950</strain>
    </source>
</reference>
<proteinExistence type="predicted"/>
<evidence type="ECO:0000259" key="1">
    <source>
        <dbReference type="PROSITE" id="PS51782"/>
    </source>
</evidence>
<dbReference type="OrthoDB" id="1081532at2"/>
<dbReference type="CDD" id="cd00118">
    <property type="entry name" value="LysM"/>
    <property type="match status" value="1"/>
</dbReference>
<feature type="domain" description="LysM" evidence="1">
    <location>
        <begin position="4"/>
        <end position="49"/>
    </location>
</feature>
<evidence type="ECO:0000313" key="2">
    <source>
        <dbReference type="EMBL" id="SIR32999.1"/>
    </source>
</evidence>
<evidence type="ECO:0000313" key="4">
    <source>
        <dbReference type="Proteomes" id="UP000185725"/>
    </source>
</evidence>
<dbReference type="SUPFAM" id="SSF54106">
    <property type="entry name" value="LysM domain"/>
    <property type="match status" value="1"/>
</dbReference>
<dbReference type="GeneID" id="303675344"/>
<evidence type="ECO:0000313" key="3">
    <source>
        <dbReference type="EMBL" id="SUY54027.1"/>
    </source>
</evidence>